<dbReference type="UniPathway" id="UPA00077">
    <property type="reaction ID" value="UER00158"/>
</dbReference>
<gene>
    <name evidence="11" type="ORF">FE784_25735</name>
</gene>
<evidence type="ECO:0000256" key="2">
    <source>
        <dbReference type="ARBA" id="ARBA00009539"/>
    </source>
</evidence>
<evidence type="ECO:0000313" key="11">
    <source>
        <dbReference type="EMBL" id="TNJ63446.1"/>
    </source>
</evidence>
<evidence type="ECO:0000256" key="3">
    <source>
        <dbReference type="ARBA" id="ARBA00012856"/>
    </source>
</evidence>
<dbReference type="GO" id="GO:0046654">
    <property type="term" value="P:tetrahydrofolate biosynthetic process"/>
    <property type="evidence" value="ECO:0007669"/>
    <property type="project" value="UniProtKB-UniPathway"/>
</dbReference>
<dbReference type="GO" id="GO:0006730">
    <property type="term" value="P:one-carbon metabolic process"/>
    <property type="evidence" value="ECO:0007669"/>
    <property type="project" value="UniProtKB-KW"/>
</dbReference>
<dbReference type="PROSITE" id="PS00075">
    <property type="entry name" value="DHFR_1"/>
    <property type="match status" value="1"/>
</dbReference>
<accession>A0A5C4T3I1</accession>
<evidence type="ECO:0000256" key="8">
    <source>
        <dbReference type="PIRNR" id="PIRNR000194"/>
    </source>
</evidence>
<dbReference type="GO" id="GO:0005829">
    <property type="term" value="C:cytosol"/>
    <property type="evidence" value="ECO:0007669"/>
    <property type="project" value="TreeGrafter"/>
</dbReference>
<dbReference type="RefSeq" id="WP_139605131.1">
    <property type="nucleotide sequence ID" value="NZ_VDCQ01000043.1"/>
</dbReference>
<name>A0A5C4T3I1_9BACL</name>
<dbReference type="GO" id="GO:0046452">
    <property type="term" value="P:dihydrofolate metabolic process"/>
    <property type="evidence" value="ECO:0007669"/>
    <property type="project" value="TreeGrafter"/>
</dbReference>
<dbReference type="PIRSF" id="PIRSF000194">
    <property type="entry name" value="DHFR"/>
    <property type="match status" value="1"/>
</dbReference>
<dbReference type="AlphaFoldDB" id="A0A5C4T3I1"/>
<evidence type="ECO:0000256" key="9">
    <source>
        <dbReference type="RuleBase" id="RU004474"/>
    </source>
</evidence>
<dbReference type="EC" id="1.5.1.3" evidence="3 8"/>
<dbReference type="InterPro" id="IPR024072">
    <property type="entry name" value="DHFR-like_dom_sf"/>
</dbReference>
<keyword evidence="5 8" id="KW-0521">NADP</keyword>
<feature type="domain" description="DHFR" evidence="10">
    <location>
        <begin position="6"/>
        <end position="163"/>
    </location>
</feature>
<organism evidence="11 12">
    <name type="scientific">Paenibacillus hemerocallicola</name>
    <dbReference type="NCBI Taxonomy" id="1172614"/>
    <lineage>
        <taxon>Bacteria</taxon>
        <taxon>Bacillati</taxon>
        <taxon>Bacillota</taxon>
        <taxon>Bacilli</taxon>
        <taxon>Bacillales</taxon>
        <taxon>Paenibacillaceae</taxon>
        <taxon>Paenibacillus</taxon>
    </lineage>
</organism>
<evidence type="ECO:0000256" key="4">
    <source>
        <dbReference type="ARBA" id="ARBA00022563"/>
    </source>
</evidence>
<sequence>MSGRQTVSMIVAMDRNRVIGRDNKLPWRLPADLAFFKKTTMGHPVIMGRKTYESIGKPLPGRTNIVVTRDRNFAAEGCEVVHTAEEALGAAGAESPFIIGGSEIYALFFPLADRLYVTSIEEQFDGDAHFPAIDPDEWKAIDTRPGTIDEKNVHPHTFVTYERIDGPRETRHDQ</sequence>
<dbReference type="Proteomes" id="UP000307943">
    <property type="component" value="Unassembled WGS sequence"/>
</dbReference>
<evidence type="ECO:0000256" key="1">
    <source>
        <dbReference type="ARBA" id="ARBA00004903"/>
    </source>
</evidence>
<dbReference type="Gene3D" id="3.40.430.10">
    <property type="entry name" value="Dihydrofolate Reductase, subunit A"/>
    <property type="match status" value="1"/>
</dbReference>
<dbReference type="PROSITE" id="PS51330">
    <property type="entry name" value="DHFR_2"/>
    <property type="match status" value="1"/>
</dbReference>
<comment type="similarity">
    <text evidence="2 8 9">Belongs to the dihydrofolate reductase family.</text>
</comment>
<evidence type="ECO:0000256" key="7">
    <source>
        <dbReference type="ARBA" id="ARBA00025067"/>
    </source>
</evidence>
<dbReference type="GO" id="GO:0070401">
    <property type="term" value="F:NADP+ binding"/>
    <property type="evidence" value="ECO:0007669"/>
    <property type="project" value="UniProtKB-ARBA"/>
</dbReference>
<dbReference type="GO" id="GO:0004146">
    <property type="term" value="F:dihydrofolate reductase activity"/>
    <property type="evidence" value="ECO:0007669"/>
    <property type="project" value="UniProtKB-EC"/>
</dbReference>
<dbReference type="GO" id="GO:0046655">
    <property type="term" value="P:folic acid metabolic process"/>
    <property type="evidence" value="ECO:0007669"/>
    <property type="project" value="TreeGrafter"/>
</dbReference>
<comment type="caution">
    <text evidence="11">The sequence shown here is derived from an EMBL/GenBank/DDBJ whole genome shotgun (WGS) entry which is preliminary data.</text>
</comment>
<dbReference type="FunFam" id="3.40.430.10:FF:000001">
    <property type="entry name" value="Dihydrofolate reductase"/>
    <property type="match status" value="1"/>
</dbReference>
<dbReference type="PRINTS" id="PR00070">
    <property type="entry name" value="DHFR"/>
</dbReference>
<evidence type="ECO:0000256" key="6">
    <source>
        <dbReference type="ARBA" id="ARBA00023002"/>
    </source>
</evidence>
<comment type="catalytic activity">
    <reaction evidence="8">
        <text>(6S)-5,6,7,8-tetrahydrofolate + NADP(+) = 7,8-dihydrofolate + NADPH + H(+)</text>
        <dbReference type="Rhea" id="RHEA:15009"/>
        <dbReference type="ChEBI" id="CHEBI:15378"/>
        <dbReference type="ChEBI" id="CHEBI:57451"/>
        <dbReference type="ChEBI" id="CHEBI:57453"/>
        <dbReference type="ChEBI" id="CHEBI:57783"/>
        <dbReference type="ChEBI" id="CHEBI:58349"/>
        <dbReference type="EC" id="1.5.1.3"/>
    </reaction>
</comment>
<dbReference type="InterPro" id="IPR001796">
    <property type="entry name" value="DHFR_dom"/>
</dbReference>
<dbReference type="OrthoDB" id="9804315at2"/>
<reference evidence="11 12" key="1">
    <citation type="submission" date="2019-05" db="EMBL/GenBank/DDBJ databases">
        <title>We sequenced the genome of Paenibacillus hemerocallicola KCTC 33185 for further insight into its adaptation and study the phylogeny of Paenibacillus.</title>
        <authorList>
            <person name="Narsing Rao M.P."/>
        </authorList>
    </citation>
    <scope>NUCLEOTIDE SEQUENCE [LARGE SCALE GENOMIC DNA]</scope>
    <source>
        <strain evidence="11 12">KCTC 33185</strain>
    </source>
</reference>
<comment type="function">
    <text evidence="7 8">Key enzyme in folate metabolism. Catalyzes an essential reaction for de novo glycine and purine synthesis, and for DNA precursor synthesis.</text>
</comment>
<dbReference type="EMBL" id="VDCQ01000043">
    <property type="protein sequence ID" value="TNJ63446.1"/>
    <property type="molecule type" value="Genomic_DNA"/>
</dbReference>
<protein>
    <recommendedName>
        <fullName evidence="3 8">Dihydrofolate reductase</fullName>
        <ecNumber evidence="3 8">1.5.1.3</ecNumber>
    </recommendedName>
</protein>
<dbReference type="PANTHER" id="PTHR48069">
    <property type="entry name" value="DIHYDROFOLATE REDUCTASE"/>
    <property type="match status" value="1"/>
</dbReference>
<dbReference type="CDD" id="cd00209">
    <property type="entry name" value="DHFR"/>
    <property type="match status" value="1"/>
</dbReference>
<evidence type="ECO:0000313" key="12">
    <source>
        <dbReference type="Proteomes" id="UP000307943"/>
    </source>
</evidence>
<proteinExistence type="inferred from homology"/>
<evidence type="ECO:0000259" key="10">
    <source>
        <dbReference type="PROSITE" id="PS51330"/>
    </source>
</evidence>
<dbReference type="InterPro" id="IPR012259">
    <property type="entry name" value="DHFR"/>
</dbReference>
<keyword evidence="12" id="KW-1185">Reference proteome</keyword>
<dbReference type="PANTHER" id="PTHR48069:SF3">
    <property type="entry name" value="DIHYDROFOLATE REDUCTASE"/>
    <property type="match status" value="1"/>
</dbReference>
<keyword evidence="4 8" id="KW-0554">One-carbon metabolism</keyword>
<dbReference type="Pfam" id="PF00186">
    <property type="entry name" value="DHFR_1"/>
    <property type="match status" value="1"/>
</dbReference>
<comment type="pathway">
    <text evidence="1 8">Cofactor biosynthesis; tetrahydrofolate biosynthesis; 5,6,7,8-tetrahydrofolate from 7,8-dihydrofolate: step 1/1.</text>
</comment>
<dbReference type="SUPFAM" id="SSF53597">
    <property type="entry name" value="Dihydrofolate reductase-like"/>
    <property type="match status" value="1"/>
</dbReference>
<keyword evidence="6 8" id="KW-0560">Oxidoreductase</keyword>
<evidence type="ECO:0000256" key="5">
    <source>
        <dbReference type="ARBA" id="ARBA00022857"/>
    </source>
</evidence>
<dbReference type="InterPro" id="IPR017925">
    <property type="entry name" value="DHFR_CS"/>
</dbReference>